<reference evidence="1 2" key="1">
    <citation type="journal article" date="2021" name="Commun. Biol.">
        <title>The genome of Shorea leprosula (Dipterocarpaceae) highlights the ecological relevance of drought in aseasonal tropical rainforests.</title>
        <authorList>
            <person name="Ng K.K.S."/>
            <person name="Kobayashi M.J."/>
            <person name="Fawcett J.A."/>
            <person name="Hatakeyama M."/>
            <person name="Paape T."/>
            <person name="Ng C.H."/>
            <person name="Ang C.C."/>
            <person name="Tnah L.H."/>
            <person name="Lee C.T."/>
            <person name="Nishiyama T."/>
            <person name="Sese J."/>
            <person name="O'Brien M.J."/>
            <person name="Copetti D."/>
            <person name="Mohd Noor M.I."/>
            <person name="Ong R.C."/>
            <person name="Putra M."/>
            <person name="Sireger I.Z."/>
            <person name="Indrioko S."/>
            <person name="Kosugi Y."/>
            <person name="Izuno A."/>
            <person name="Isagi Y."/>
            <person name="Lee S.L."/>
            <person name="Shimizu K.K."/>
        </authorList>
    </citation>
    <scope>NUCLEOTIDE SEQUENCE [LARGE SCALE GENOMIC DNA]</scope>
    <source>
        <strain evidence="1">214</strain>
    </source>
</reference>
<accession>A0AAV5M0G6</accession>
<gene>
    <name evidence="1" type="ORF">SLEP1_g49809</name>
</gene>
<dbReference type="AlphaFoldDB" id="A0AAV5M0G6"/>
<organism evidence="1 2">
    <name type="scientific">Rubroshorea leprosula</name>
    <dbReference type="NCBI Taxonomy" id="152421"/>
    <lineage>
        <taxon>Eukaryota</taxon>
        <taxon>Viridiplantae</taxon>
        <taxon>Streptophyta</taxon>
        <taxon>Embryophyta</taxon>
        <taxon>Tracheophyta</taxon>
        <taxon>Spermatophyta</taxon>
        <taxon>Magnoliopsida</taxon>
        <taxon>eudicotyledons</taxon>
        <taxon>Gunneridae</taxon>
        <taxon>Pentapetalae</taxon>
        <taxon>rosids</taxon>
        <taxon>malvids</taxon>
        <taxon>Malvales</taxon>
        <taxon>Dipterocarpaceae</taxon>
        <taxon>Rubroshorea</taxon>
    </lineage>
</organism>
<sequence length="54" mass="6136">MVKEFGEEAAKTKHKITTPEFIEASKSKAAAIELLKMFKAPEFVQQAEIQGRWI</sequence>
<keyword evidence="2" id="KW-1185">Reference proteome</keyword>
<dbReference type="EMBL" id="BPVZ01000158">
    <property type="protein sequence ID" value="GKV42401.1"/>
    <property type="molecule type" value="Genomic_DNA"/>
</dbReference>
<comment type="caution">
    <text evidence="1">The sequence shown here is derived from an EMBL/GenBank/DDBJ whole genome shotgun (WGS) entry which is preliminary data.</text>
</comment>
<evidence type="ECO:0000313" key="1">
    <source>
        <dbReference type="EMBL" id="GKV42401.1"/>
    </source>
</evidence>
<name>A0AAV5M0G6_9ROSI</name>
<proteinExistence type="predicted"/>
<dbReference type="Proteomes" id="UP001054252">
    <property type="component" value="Unassembled WGS sequence"/>
</dbReference>
<protein>
    <submittedName>
        <fullName evidence="1">Uncharacterized protein</fullName>
    </submittedName>
</protein>
<evidence type="ECO:0000313" key="2">
    <source>
        <dbReference type="Proteomes" id="UP001054252"/>
    </source>
</evidence>